<name>A0A931F8C0_9FIRM</name>
<evidence type="ECO:0000313" key="4">
    <source>
        <dbReference type="Proteomes" id="UP000621436"/>
    </source>
</evidence>
<dbReference type="RefSeq" id="WP_270453238.1">
    <property type="nucleotide sequence ID" value="NZ_JADPIE010000002.1"/>
</dbReference>
<sequence>MPGGDRTGPVGAGPMTGRGVGYCNGFNRPGGFKVSAGMGRGRRNMNNRAGRPAYQIREDFSDEIDKDAEIAELKNQLKNIEIKLDQLTSE</sequence>
<dbReference type="InterPro" id="IPR035205">
    <property type="entry name" value="DUF5320"/>
</dbReference>
<organism evidence="3 4">
    <name type="scientific">Halonatronomonas betaini</name>
    <dbReference type="NCBI Taxonomy" id="2778430"/>
    <lineage>
        <taxon>Bacteria</taxon>
        <taxon>Bacillati</taxon>
        <taxon>Bacillota</taxon>
        <taxon>Clostridia</taxon>
        <taxon>Halanaerobiales</taxon>
        <taxon>Halarsenatibacteraceae</taxon>
        <taxon>Halonatronomonas</taxon>
    </lineage>
</organism>
<gene>
    <name evidence="3" type="ORF">I0Q91_04735</name>
</gene>
<reference evidence="3" key="1">
    <citation type="submission" date="2020-11" db="EMBL/GenBank/DDBJ databases">
        <title>Halonatronomonas betainensis gen. nov., sp. nov. a novel haloalkaliphilic representative of the family Halanaerobiacae capable of betaine degradation.</title>
        <authorList>
            <person name="Boltyanskaya Y."/>
            <person name="Kevbrin V."/>
            <person name="Detkova E."/>
            <person name="Grouzdev D.S."/>
            <person name="Koziaeva V."/>
            <person name="Zhilina T."/>
        </authorList>
    </citation>
    <scope>NUCLEOTIDE SEQUENCE</scope>
    <source>
        <strain evidence="3">Z-7014</strain>
    </source>
</reference>
<accession>A0A931F8C0</accession>
<keyword evidence="4" id="KW-1185">Reference proteome</keyword>
<feature type="coiled-coil region" evidence="1">
    <location>
        <begin position="63"/>
        <end position="90"/>
    </location>
</feature>
<proteinExistence type="predicted"/>
<dbReference type="AlphaFoldDB" id="A0A931F8C0"/>
<keyword evidence="1" id="KW-0175">Coiled coil</keyword>
<comment type="caution">
    <text evidence="3">The sequence shown here is derived from an EMBL/GenBank/DDBJ whole genome shotgun (WGS) entry which is preliminary data.</text>
</comment>
<evidence type="ECO:0000256" key="1">
    <source>
        <dbReference type="SAM" id="Coils"/>
    </source>
</evidence>
<evidence type="ECO:0000313" key="3">
    <source>
        <dbReference type="EMBL" id="MBF8436378.1"/>
    </source>
</evidence>
<dbReference type="Pfam" id="PF17253">
    <property type="entry name" value="DUF5320"/>
    <property type="match status" value="1"/>
</dbReference>
<evidence type="ECO:0000256" key="2">
    <source>
        <dbReference type="SAM" id="MobiDB-lite"/>
    </source>
</evidence>
<protein>
    <submittedName>
        <fullName evidence="3">DUF5320 domain-containing protein</fullName>
    </submittedName>
</protein>
<feature type="region of interest" description="Disordered" evidence="2">
    <location>
        <begin position="33"/>
        <end position="52"/>
    </location>
</feature>
<dbReference type="Proteomes" id="UP000621436">
    <property type="component" value="Unassembled WGS sequence"/>
</dbReference>
<dbReference type="EMBL" id="JADPIE010000002">
    <property type="protein sequence ID" value="MBF8436378.1"/>
    <property type="molecule type" value="Genomic_DNA"/>
</dbReference>